<sequence length="56" mass="6302">MMDSSSHGCELEGTSIKHILIFKLASPFSRSALFNHGFGFDYRLCMLVAEQQSLLH</sequence>
<gene>
    <name evidence="1" type="ORF">OCBIM_22028463mg</name>
</gene>
<dbReference type="AlphaFoldDB" id="A0A0L8GSP3"/>
<reference evidence="1" key="1">
    <citation type="submission" date="2015-07" db="EMBL/GenBank/DDBJ databases">
        <title>MeaNS - Measles Nucleotide Surveillance Program.</title>
        <authorList>
            <person name="Tran T."/>
            <person name="Druce J."/>
        </authorList>
    </citation>
    <scope>NUCLEOTIDE SEQUENCE</scope>
    <source>
        <strain evidence="1">UCB-OBI-ISO-001</strain>
        <tissue evidence="1">Gonad</tissue>
    </source>
</reference>
<accession>A0A0L8GSP3</accession>
<evidence type="ECO:0000313" key="1">
    <source>
        <dbReference type="EMBL" id="KOF80081.1"/>
    </source>
</evidence>
<organism evidence="1">
    <name type="scientific">Octopus bimaculoides</name>
    <name type="common">California two-spotted octopus</name>
    <dbReference type="NCBI Taxonomy" id="37653"/>
    <lineage>
        <taxon>Eukaryota</taxon>
        <taxon>Metazoa</taxon>
        <taxon>Spiralia</taxon>
        <taxon>Lophotrochozoa</taxon>
        <taxon>Mollusca</taxon>
        <taxon>Cephalopoda</taxon>
        <taxon>Coleoidea</taxon>
        <taxon>Octopodiformes</taxon>
        <taxon>Octopoda</taxon>
        <taxon>Incirrata</taxon>
        <taxon>Octopodidae</taxon>
        <taxon>Octopus</taxon>
    </lineage>
</organism>
<protein>
    <submittedName>
        <fullName evidence="1">Uncharacterized protein</fullName>
    </submittedName>
</protein>
<proteinExistence type="predicted"/>
<dbReference type="EMBL" id="KQ420496">
    <property type="protein sequence ID" value="KOF80081.1"/>
    <property type="molecule type" value="Genomic_DNA"/>
</dbReference>
<name>A0A0L8GSP3_OCTBM</name>